<feature type="region of interest" description="Disordered" evidence="1">
    <location>
        <begin position="140"/>
        <end position="234"/>
    </location>
</feature>
<dbReference type="Pfam" id="PF00566">
    <property type="entry name" value="RabGAP-TBC"/>
    <property type="match status" value="1"/>
</dbReference>
<feature type="region of interest" description="Disordered" evidence="1">
    <location>
        <begin position="1"/>
        <end position="119"/>
    </location>
</feature>
<dbReference type="Proteomes" id="UP000799776">
    <property type="component" value="Unassembled WGS sequence"/>
</dbReference>
<dbReference type="FunFam" id="1.10.8.270:FF:000023">
    <property type="entry name" value="TBC domain-containing protein C1778.09"/>
    <property type="match status" value="1"/>
</dbReference>
<accession>A0A9P4HYD4</accession>
<evidence type="ECO:0000313" key="3">
    <source>
        <dbReference type="EMBL" id="KAF2088677.1"/>
    </source>
</evidence>
<evidence type="ECO:0000256" key="1">
    <source>
        <dbReference type="SAM" id="MobiDB-lite"/>
    </source>
</evidence>
<feature type="compositionally biased region" description="Polar residues" evidence="1">
    <location>
        <begin position="297"/>
        <end position="310"/>
    </location>
</feature>
<feature type="region of interest" description="Disordered" evidence="1">
    <location>
        <begin position="785"/>
        <end position="805"/>
    </location>
</feature>
<dbReference type="InterPro" id="IPR050302">
    <property type="entry name" value="Rab_GAP_TBC_domain"/>
</dbReference>
<dbReference type="InterPro" id="IPR035969">
    <property type="entry name" value="Rab-GAP_TBC_sf"/>
</dbReference>
<protein>
    <submittedName>
        <fullName evidence="3">RabGAP/TBC</fullName>
    </submittedName>
</protein>
<feature type="region of interest" description="Disordered" evidence="1">
    <location>
        <begin position="369"/>
        <end position="441"/>
    </location>
</feature>
<feature type="region of interest" description="Disordered" evidence="1">
    <location>
        <begin position="256"/>
        <end position="323"/>
    </location>
</feature>
<keyword evidence="4" id="KW-1185">Reference proteome</keyword>
<dbReference type="SMART" id="SM00164">
    <property type="entry name" value="TBC"/>
    <property type="match status" value="1"/>
</dbReference>
<evidence type="ECO:0000313" key="4">
    <source>
        <dbReference type="Proteomes" id="UP000799776"/>
    </source>
</evidence>
<feature type="compositionally biased region" description="Basic and acidic residues" evidence="1">
    <location>
        <begin position="274"/>
        <end position="295"/>
    </location>
</feature>
<dbReference type="PANTHER" id="PTHR47219:SF9">
    <property type="entry name" value="GTPASE ACTIVATING PROTEIN AND CENTROSOME-ASSOCIATED, ISOFORM B"/>
    <property type="match status" value="1"/>
</dbReference>
<dbReference type="EMBL" id="ML978716">
    <property type="protein sequence ID" value="KAF2088677.1"/>
    <property type="molecule type" value="Genomic_DNA"/>
</dbReference>
<feature type="compositionally biased region" description="Basic and acidic residues" evidence="1">
    <location>
        <begin position="157"/>
        <end position="175"/>
    </location>
</feature>
<comment type="caution">
    <text evidence="3">The sequence shown here is derived from an EMBL/GenBank/DDBJ whole genome shotgun (WGS) entry which is preliminary data.</text>
</comment>
<dbReference type="AlphaFoldDB" id="A0A9P4HYD4"/>
<dbReference type="PANTHER" id="PTHR47219">
    <property type="entry name" value="RAB GTPASE-ACTIVATING PROTEIN 1-LIKE"/>
    <property type="match status" value="1"/>
</dbReference>
<evidence type="ECO:0000259" key="2">
    <source>
        <dbReference type="PROSITE" id="PS50086"/>
    </source>
</evidence>
<dbReference type="Gene3D" id="1.10.8.270">
    <property type="entry name" value="putative rabgap domain of human tbc1 domain family member 14 like domains"/>
    <property type="match status" value="1"/>
</dbReference>
<name>A0A9P4HYD4_9PEZI</name>
<proteinExistence type="predicted"/>
<dbReference type="SUPFAM" id="SSF47923">
    <property type="entry name" value="Ypt/Rab-GAP domain of gyp1p"/>
    <property type="match status" value="2"/>
</dbReference>
<gene>
    <name evidence="3" type="ORF">K490DRAFT_39200</name>
</gene>
<dbReference type="GO" id="GO:0031267">
    <property type="term" value="F:small GTPase binding"/>
    <property type="evidence" value="ECO:0007669"/>
    <property type="project" value="TreeGrafter"/>
</dbReference>
<feature type="compositionally biased region" description="Low complexity" evidence="1">
    <location>
        <begin position="383"/>
        <end position="398"/>
    </location>
</feature>
<feature type="compositionally biased region" description="Polar residues" evidence="1">
    <location>
        <begin position="415"/>
        <end position="428"/>
    </location>
</feature>
<reference evidence="3" key="1">
    <citation type="journal article" date="2020" name="Stud. Mycol.">
        <title>101 Dothideomycetes genomes: a test case for predicting lifestyles and emergence of pathogens.</title>
        <authorList>
            <person name="Haridas S."/>
            <person name="Albert R."/>
            <person name="Binder M."/>
            <person name="Bloem J."/>
            <person name="Labutti K."/>
            <person name="Salamov A."/>
            <person name="Andreopoulos B."/>
            <person name="Baker S."/>
            <person name="Barry K."/>
            <person name="Bills G."/>
            <person name="Bluhm B."/>
            <person name="Cannon C."/>
            <person name="Castanera R."/>
            <person name="Culley D."/>
            <person name="Daum C."/>
            <person name="Ezra D."/>
            <person name="Gonzalez J."/>
            <person name="Henrissat B."/>
            <person name="Kuo A."/>
            <person name="Liang C."/>
            <person name="Lipzen A."/>
            <person name="Lutzoni F."/>
            <person name="Magnuson J."/>
            <person name="Mondo S."/>
            <person name="Nolan M."/>
            <person name="Ohm R."/>
            <person name="Pangilinan J."/>
            <person name="Park H.-J."/>
            <person name="Ramirez L."/>
            <person name="Alfaro M."/>
            <person name="Sun H."/>
            <person name="Tritt A."/>
            <person name="Yoshinaga Y."/>
            <person name="Zwiers L.-H."/>
            <person name="Turgeon B."/>
            <person name="Goodwin S."/>
            <person name="Spatafora J."/>
            <person name="Crous P."/>
            <person name="Grigoriev I."/>
        </authorList>
    </citation>
    <scope>NUCLEOTIDE SEQUENCE</scope>
    <source>
        <strain evidence="3">CBS 121410</strain>
    </source>
</reference>
<feature type="domain" description="Rab-GAP TBC" evidence="2">
    <location>
        <begin position="519"/>
        <end position="714"/>
    </location>
</feature>
<dbReference type="GO" id="GO:0005096">
    <property type="term" value="F:GTPase activator activity"/>
    <property type="evidence" value="ECO:0007669"/>
    <property type="project" value="TreeGrafter"/>
</dbReference>
<dbReference type="OrthoDB" id="294251at2759"/>
<feature type="compositionally biased region" description="Polar residues" evidence="1">
    <location>
        <begin position="28"/>
        <end position="37"/>
    </location>
</feature>
<dbReference type="Gene3D" id="1.10.472.80">
    <property type="entry name" value="Ypt/Rab-GAP domain of gyp1p, domain 3"/>
    <property type="match status" value="1"/>
</dbReference>
<organism evidence="3 4">
    <name type="scientific">Saccharata proteae CBS 121410</name>
    <dbReference type="NCBI Taxonomy" id="1314787"/>
    <lineage>
        <taxon>Eukaryota</taxon>
        <taxon>Fungi</taxon>
        <taxon>Dikarya</taxon>
        <taxon>Ascomycota</taxon>
        <taxon>Pezizomycotina</taxon>
        <taxon>Dothideomycetes</taxon>
        <taxon>Dothideomycetes incertae sedis</taxon>
        <taxon>Botryosphaeriales</taxon>
        <taxon>Saccharataceae</taxon>
        <taxon>Saccharata</taxon>
    </lineage>
</organism>
<feature type="compositionally biased region" description="Gly residues" evidence="1">
    <location>
        <begin position="790"/>
        <end position="805"/>
    </location>
</feature>
<dbReference type="PROSITE" id="PS50086">
    <property type="entry name" value="TBC_RABGAP"/>
    <property type="match status" value="1"/>
</dbReference>
<dbReference type="FunFam" id="1.10.472.80:FF:000055">
    <property type="entry name" value="TBC domain-containing protein C1778.09"/>
    <property type="match status" value="1"/>
</dbReference>
<sequence>MSDAPGQTPESPPTVVDETAQQQQQQQRPSSSRSWFNAATRRPRTSPGPRPSPFKSRSFANDDVKRDSGFAPAANGDSDVPEVPRVPTIIVHDEPPRPSTANKASELREEGGSFKAIDTSIPVSDFDEFGSDKMEFSKRGSVLLGGKRPNAASRAQKANEELRKENAELERDQREASPLPGQQRARAVSPQRAASAHASTHPSRASAPDPMPRTRSLAPRRNIPGSRILSADETTLSKKVRSMYMWGDEKAAEWVSDAGDQDEASIAPSIGSPVEREGTPDDALRSLTVAKERPASRSPSIVSRTGSSIIRQPHEVAGGIEDWEDIESGEVDRYGFIVPKKITSPDSTRHSSVQFEAPRNLARVATQLQLASEGPRRKRTLRRAPSNANRSSRAFNNSVKRPASRKSLQPPESVRSVQTNGSVRSQNPLRHAANRLPHNRDRRLMDEASDMLTLPPGLADIAEEKEDGRNAEMTKRKEWRREEKWRRMAHQVGTTNVVGGMTFEFDTKNPKLIERTWKGIPDKWRSTAWYAFLAVSAQNVPGLSSEEELIEAFYQMQEDDSADDMQIDVDVPRTISHHIMFRRRYRGGQRLLFRVLHAISLYLPETGYVQGMAALAATLLCYYDEEKAFVMLVRMWKLRGLERLYENGFDGLMEALGEFENKWLKFTGEDVAKKLEEFGITSTAYGTRWYLTLFNYSIPFPAQLRVWDVFMLLGDASNCNPDSPKSFGGDLDPLHATSAALIDATRDILLDSDFEVAMKTLTSWVPVKDEDLLMRVAKAEWKQRKKRAKAGGGGVGGGGGGGGGG</sequence>
<dbReference type="InterPro" id="IPR000195">
    <property type="entry name" value="Rab-GAP-TBC_dom"/>
</dbReference>